<feature type="region of interest" description="Disordered" evidence="1">
    <location>
        <begin position="26"/>
        <end position="46"/>
    </location>
</feature>
<dbReference type="EMBL" id="JAANNT010000035">
    <property type="protein sequence ID" value="NUV31954.1"/>
    <property type="molecule type" value="Genomic_DNA"/>
</dbReference>
<evidence type="ECO:0000313" key="3">
    <source>
        <dbReference type="Proteomes" id="UP000540128"/>
    </source>
</evidence>
<dbReference type="AlphaFoldDB" id="A0A7Y6F4Y9"/>
<reference evidence="2 3" key="1">
    <citation type="submission" date="2020-03" db="EMBL/GenBank/DDBJ databases">
        <title>Complete genome sequence of sixteen Streptomyces strains facilitates identification of candidate genes involved in plant growth-promotion in grain legumes and cereals.</title>
        <authorList>
            <person name="Gopalakrishnan S."/>
            <person name="Thakur V."/>
            <person name="Saxena R."/>
            <person name="Vadlamudi S."/>
            <person name="Purohit S."/>
            <person name="Kumar V."/>
            <person name="Rathore A."/>
            <person name="Chitikineni A."/>
            <person name="Varshney R.K."/>
        </authorList>
    </citation>
    <scope>NUCLEOTIDE SEQUENCE [LARGE SCALE GENOMIC DNA]</scope>
    <source>
        <strain evidence="2 3">KAI-180</strain>
    </source>
</reference>
<organism evidence="2 3">
    <name type="scientific">Streptomyces odorifer</name>
    <dbReference type="NCBI Taxonomy" id="53450"/>
    <lineage>
        <taxon>Bacteria</taxon>
        <taxon>Bacillati</taxon>
        <taxon>Actinomycetota</taxon>
        <taxon>Actinomycetes</taxon>
        <taxon>Kitasatosporales</taxon>
        <taxon>Streptomycetaceae</taxon>
        <taxon>Streptomyces</taxon>
        <taxon>Streptomyces albidoflavus group</taxon>
    </lineage>
</organism>
<dbReference type="RefSeq" id="WP_191835127.1">
    <property type="nucleotide sequence ID" value="NZ_JAANNT010000035.1"/>
</dbReference>
<name>A0A7Y6F4Y9_9ACTN</name>
<protein>
    <submittedName>
        <fullName evidence="2">Uncharacterized protein</fullName>
    </submittedName>
</protein>
<proteinExistence type="predicted"/>
<accession>A0A7Y6F4Y9</accession>
<evidence type="ECO:0000256" key="1">
    <source>
        <dbReference type="SAM" id="MobiDB-lite"/>
    </source>
</evidence>
<comment type="caution">
    <text evidence="2">The sequence shown here is derived from an EMBL/GenBank/DDBJ whole genome shotgun (WGS) entry which is preliminary data.</text>
</comment>
<keyword evidence="3" id="KW-1185">Reference proteome</keyword>
<sequence length="95" mass="9927">MDIAAASTEFLHVNVTATIPGPTPAAPPQFAFVSGPGNPEPESWLPGEWQGPWARLLLGPNGGAVTLDPGRYAVWVSFAVGAETPVRRAGTLTVY</sequence>
<evidence type="ECO:0000313" key="2">
    <source>
        <dbReference type="EMBL" id="NUV31954.1"/>
    </source>
</evidence>
<gene>
    <name evidence="2" type="ORF">G6W59_27305</name>
</gene>
<dbReference type="Proteomes" id="UP000540128">
    <property type="component" value="Unassembled WGS sequence"/>
</dbReference>